<evidence type="ECO:0000256" key="5">
    <source>
        <dbReference type="ARBA" id="ARBA00023302"/>
    </source>
</evidence>
<dbReference type="OrthoDB" id="37886at2759"/>
<dbReference type="GO" id="GO:0009409">
    <property type="term" value="P:response to cold"/>
    <property type="evidence" value="ECO:0007669"/>
    <property type="project" value="TreeGrafter"/>
</dbReference>
<evidence type="ECO:0000256" key="1">
    <source>
        <dbReference type="ARBA" id="ARBA00022723"/>
    </source>
</evidence>
<evidence type="ECO:0000256" key="2">
    <source>
        <dbReference type="ARBA" id="ARBA00022737"/>
    </source>
</evidence>
<dbReference type="PANTHER" id="PTHR10502">
    <property type="entry name" value="ANNEXIN"/>
    <property type="match status" value="1"/>
</dbReference>
<name>A0A1R3GGS4_9ROSI</name>
<sequence length="303" mass="34444">MALLDDIEALNKAFSGFGVDETSILSILGNSNHEHKKSLRQGWSKLFCEDEYGFERFDPSHVKNLKLEFKRFRDAVMLSVLHPWERDARLIEKAIKKGPKHYNIIVEIACSRSSEELLGARKAYHSLFDQSMEEDIAAHVKGSERKLLVALVSAYRYEGPKVHDHVAKCEAEILATAVKNGDRKKPIEEEEVIMILATRSKPHLQEVYQHYHKICGKSITEDLEAHGILKDTVECLCTPETYFTRVLDLGLSVDADEESKKAVTRVIVTRKEALVKDVQNKIEGCLKGFYKDFMLGLIARGEK</sequence>
<dbReference type="PANTHER" id="PTHR10502:SF209">
    <property type="entry name" value="ANNEXIN D4-LIKE"/>
    <property type="match status" value="1"/>
</dbReference>
<evidence type="ECO:0000256" key="4">
    <source>
        <dbReference type="ARBA" id="ARBA00023216"/>
    </source>
</evidence>
<dbReference type="Proteomes" id="UP000187203">
    <property type="component" value="Unassembled WGS sequence"/>
</dbReference>
<dbReference type="FunFam" id="1.10.220.10:FF:000021">
    <property type="entry name" value="annexin D4"/>
    <property type="match status" value="1"/>
</dbReference>
<dbReference type="InterPro" id="IPR001464">
    <property type="entry name" value="Annexin"/>
</dbReference>
<dbReference type="SMART" id="SM00335">
    <property type="entry name" value="ANX"/>
    <property type="match status" value="2"/>
</dbReference>
<dbReference type="GO" id="GO:0009408">
    <property type="term" value="P:response to heat"/>
    <property type="evidence" value="ECO:0007669"/>
    <property type="project" value="TreeGrafter"/>
</dbReference>
<keyword evidence="2" id="KW-0677">Repeat</keyword>
<reference evidence="7" key="1">
    <citation type="submission" date="2013-09" db="EMBL/GenBank/DDBJ databases">
        <title>Corchorus olitorius genome sequencing.</title>
        <authorList>
            <person name="Alam M."/>
            <person name="Haque M.S."/>
            <person name="Islam M.S."/>
            <person name="Emdad E.M."/>
            <person name="Islam M.M."/>
            <person name="Ahmed B."/>
            <person name="Halim A."/>
            <person name="Hossen Q.M.M."/>
            <person name="Hossain M.Z."/>
            <person name="Ahmed R."/>
            <person name="Khan M.M."/>
            <person name="Islam R."/>
            <person name="Rashid M.M."/>
            <person name="Khan S.A."/>
            <person name="Rahman M.S."/>
            <person name="Alam M."/>
            <person name="Yahiya A.S."/>
            <person name="Khan M.S."/>
            <person name="Azam M.S."/>
            <person name="Haque T."/>
            <person name="Lashkar M.Z.H."/>
            <person name="Akhand A.I."/>
            <person name="Morshed G."/>
            <person name="Roy S."/>
            <person name="Uddin K.S."/>
            <person name="Rabeya T."/>
            <person name="Hossain A.S."/>
            <person name="Chowdhury A."/>
            <person name="Snigdha A.R."/>
            <person name="Mortoza M.S."/>
            <person name="Matin S.A."/>
            <person name="Hoque S.M.E."/>
            <person name="Islam M.K."/>
            <person name="Roy D.K."/>
            <person name="Haider R."/>
            <person name="Moosa M.M."/>
            <person name="Elias S.M."/>
            <person name="Hasan A.M."/>
            <person name="Jahan S."/>
            <person name="Shafiuddin M."/>
            <person name="Mahmood N."/>
            <person name="Shommy N.S."/>
        </authorList>
    </citation>
    <scope>NUCLEOTIDE SEQUENCE [LARGE SCALE GENOMIC DNA]</scope>
    <source>
        <strain evidence="7">cv. O-4</strain>
    </source>
</reference>
<dbReference type="GO" id="GO:0005886">
    <property type="term" value="C:plasma membrane"/>
    <property type="evidence" value="ECO:0007669"/>
    <property type="project" value="TreeGrafter"/>
</dbReference>
<dbReference type="InterPro" id="IPR018502">
    <property type="entry name" value="Annexin_repeat"/>
</dbReference>
<accession>A0A1R3GGS4</accession>
<dbReference type="STRING" id="93759.A0A1R3GGS4"/>
<keyword evidence="5" id="KW-0111">Calcium/phospholipid-binding</keyword>
<evidence type="ECO:0000313" key="7">
    <source>
        <dbReference type="Proteomes" id="UP000187203"/>
    </source>
</evidence>
<dbReference type="Pfam" id="PF00191">
    <property type="entry name" value="Annexin"/>
    <property type="match status" value="2"/>
</dbReference>
<dbReference type="Gene3D" id="1.10.220.10">
    <property type="entry name" value="Annexin"/>
    <property type="match status" value="3"/>
</dbReference>
<keyword evidence="4" id="KW-0041">Annexin</keyword>
<organism evidence="6 7">
    <name type="scientific">Corchorus olitorius</name>
    <dbReference type="NCBI Taxonomy" id="93759"/>
    <lineage>
        <taxon>Eukaryota</taxon>
        <taxon>Viridiplantae</taxon>
        <taxon>Streptophyta</taxon>
        <taxon>Embryophyta</taxon>
        <taxon>Tracheophyta</taxon>
        <taxon>Spermatophyta</taxon>
        <taxon>Magnoliopsida</taxon>
        <taxon>eudicotyledons</taxon>
        <taxon>Gunneridae</taxon>
        <taxon>Pentapetalae</taxon>
        <taxon>rosids</taxon>
        <taxon>malvids</taxon>
        <taxon>Malvales</taxon>
        <taxon>Malvaceae</taxon>
        <taxon>Grewioideae</taxon>
        <taxon>Apeibeae</taxon>
        <taxon>Corchorus</taxon>
    </lineage>
</organism>
<gene>
    <name evidence="6" type="ORF">COLO4_35435</name>
</gene>
<proteinExistence type="predicted"/>
<keyword evidence="7" id="KW-1185">Reference proteome</keyword>
<dbReference type="GO" id="GO:0005544">
    <property type="term" value="F:calcium-dependent phospholipid binding"/>
    <property type="evidence" value="ECO:0007669"/>
    <property type="project" value="UniProtKB-KW"/>
</dbReference>
<dbReference type="GO" id="GO:0009414">
    <property type="term" value="P:response to water deprivation"/>
    <property type="evidence" value="ECO:0007669"/>
    <property type="project" value="TreeGrafter"/>
</dbReference>
<dbReference type="GO" id="GO:0005509">
    <property type="term" value="F:calcium ion binding"/>
    <property type="evidence" value="ECO:0007669"/>
    <property type="project" value="InterPro"/>
</dbReference>
<keyword evidence="3" id="KW-0106">Calcium</keyword>
<dbReference type="EMBL" id="AWUE01022597">
    <property type="protein sequence ID" value="OMO57308.1"/>
    <property type="molecule type" value="Genomic_DNA"/>
</dbReference>
<dbReference type="PROSITE" id="PS51897">
    <property type="entry name" value="ANNEXIN_2"/>
    <property type="match status" value="1"/>
</dbReference>
<dbReference type="GO" id="GO:0009651">
    <property type="term" value="P:response to salt stress"/>
    <property type="evidence" value="ECO:0007669"/>
    <property type="project" value="TreeGrafter"/>
</dbReference>
<dbReference type="GO" id="GO:0005737">
    <property type="term" value="C:cytoplasm"/>
    <property type="evidence" value="ECO:0007669"/>
    <property type="project" value="TreeGrafter"/>
</dbReference>
<dbReference type="GO" id="GO:0001786">
    <property type="term" value="F:phosphatidylserine binding"/>
    <property type="evidence" value="ECO:0007669"/>
    <property type="project" value="TreeGrafter"/>
</dbReference>
<protein>
    <submittedName>
        <fullName evidence="6">Annexin</fullName>
    </submittedName>
</protein>
<dbReference type="AlphaFoldDB" id="A0A1R3GGS4"/>
<evidence type="ECO:0000313" key="6">
    <source>
        <dbReference type="EMBL" id="OMO57308.1"/>
    </source>
</evidence>
<keyword evidence="1" id="KW-0479">Metal-binding</keyword>
<dbReference type="FunFam" id="1.10.220.10:FF:000006">
    <property type="entry name" value="Annexin"/>
    <property type="match status" value="1"/>
</dbReference>
<dbReference type="SUPFAM" id="SSF47874">
    <property type="entry name" value="Annexin"/>
    <property type="match status" value="1"/>
</dbReference>
<dbReference type="InterPro" id="IPR037104">
    <property type="entry name" value="Annexin_sf"/>
</dbReference>
<dbReference type="PRINTS" id="PR00196">
    <property type="entry name" value="ANNEXIN"/>
</dbReference>
<evidence type="ECO:0000256" key="3">
    <source>
        <dbReference type="ARBA" id="ARBA00022837"/>
    </source>
</evidence>
<comment type="caution">
    <text evidence="6">The sequence shown here is derived from an EMBL/GenBank/DDBJ whole genome shotgun (WGS) entry which is preliminary data.</text>
</comment>